<dbReference type="InterPro" id="IPR050261">
    <property type="entry name" value="FrsA_esterase"/>
</dbReference>
<dbReference type="Pfam" id="PF12715">
    <property type="entry name" value="Abhydrolase_7"/>
    <property type="match status" value="1"/>
</dbReference>
<feature type="signal peptide" evidence="1">
    <location>
        <begin position="1"/>
        <end position="20"/>
    </location>
</feature>
<dbReference type="Gene3D" id="3.40.50.1820">
    <property type="entry name" value="alpha/beta hydrolase"/>
    <property type="match status" value="1"/>
</dbReference>
<gene>
    <name evidence="2" type="ORF">MUN53_15345</name>
</gene>
<dbReference type="SUPFAM" id="SSF53474">
    <property type="entry name" value="alpha/beta-Hydrolases"/>
    <property type="match status" value="1"/>
</dbReference>
<dbReference type="EMBL" id="JAKZMM010000050">
    <property type="protein sequence ID" value="MCJ2381963.1"/>
    <property type="molecule type" value="Genomic_DNA"/>
</dbReference>
<proteinExistence type="predicted"/>
<dbReference type="RefSeq" id="WP_243326378.1">
    <property type="nucleotide sequence ID" value="NZ_JAKZMM010000050.1"/>
</dbReference>
<comment type="caution">
    <text evidence="2">The sequence shown here is derived from an EMBL/GenBank/DDBJ whole genome shotgun (WGS) entry which is preliminary data.</text>
</comment>
<dbReference type="InterPro" id="IPR029058">
    <property type="entry name" value="AB_hydrolase_fold"/>
</dbReference>
<evidence type="ECO:0000313" key="2">
    <source>
        <dbReference type="EMBL" id="MCJ2381963.1"/>
    </source>
</evidence>
<organism evidence="2 3">
    <name type="scientific">Parabacteroides faecalis</name>
    <dbReference type="NCBI Taxonomy" id="2924040"/>
    <lineage>
        <taxon>Bacteria</taxon>
        <taxon>Pseudomonadati</taxon>
        <taxon>Bacteroidota</taxon>
        <taxon>Bacteroidia</taxon>
        <taxon>Bacteroidales</taxon>
        <taxon>Tannerellaceae</taxon>
        <taxon>Parabacteroides</taxon>
    </lineage>
</organism>
<dbReference type="PANTHER" id="PTHR22946">
    <property type="entry name" value="DIENELACTONE HYDROLASE DOMAIN-CONTAINING PROTEIN-RELATED"/>
    <property type="match status" value="1"/>
</dbReference>
<keyword evidence="3" id="KW-1185">Reference proteome</keyword>
<feature type="chain" id="PRO_5045207961" evidence="1">
    <location>
        <begin position="21"/>
        <end position="417"/>
    </location>
</feature>
<reference evidence="2 3" key="1">
    <citation type="submission" date="2022-03" db="EMBL/GenBank/DDBJ databases">
        <title>Parabacteroides sp. nov. isolated from swine feces.</title>
        <authorList>
            <person name="Bak J.E."/>
        </authorList>
    </citation>
    <scope>NUCLEOTIDE SEQUENCE [LARGE SCALE GENOMIC DNA]</scope>
    <source>
        <strain evidence="2 3">AGMB00274</strain>
    </source>
</reference>
<evidence type="ECO:0000256" key="1">
    <source>
        <dbReference type="SAM" id="SignalP"/>
    </source>
</evidence>
<dbReference type="GO" id="GO:0016787">
    <property type="term" value="F:hydrolase activity"/>
    <property type="evidence" value="ECO:0007669"/>
    <property type="project" value="UniProtKB-KW"/>
</dbReference>
<dbReference type="PANTHER" id="PTHR22946:SF8">
    <property type="entry name" value="ACETYL XYLAN ESTERASE DOMAIN-CONTAINING PROTEIN"/>
    <property type="match status" value="1"/>
</dbReference>
<dbReference type="InterPro" id="IPR025890">
    <property type="entry name" value="Abhydrolase_bac"/>
</dbReference>
<sequence>MKPIWLLLIVACIFSMKVQAQSFEPEEHATFQTNRTDGRFVSSRAVAHQLMKELEPAFSFRPSMQAADFKNWQKHVRLQMEQLMKHPQLQNLPDPVCIRTEQRDGYRLEKWEAYPLPACVVPFLVLIPDNLDEKHPSPAVLCIPGWGGTKEELAGEPQLYAPDKPTQESKNSMAYQYVKAGLIAVAVDNPGSGELADLETEAKSYAYDFQTFARSLLELGWNYLGYSSYTNQHILNWMKHHPLMRKDRLIVSGFSFGTEPLMALGNMDESIYAFVYNDFLCRTRERDLVLTMPDEKGRRGWPNDISHLIPAFLCNFDFPDLVAALAPRPVICTEGGLDRDLNLVKRAYELAGHPENFTFYHYKDLQDSTKRKNLTTLPEGLDGETYFKLVNVQPENHYFKSEYIIPWIKELLEKDHQ</sequence>
<accession>A0ABT0C4Y7</accession>
<keyword evidence="2" id="KW-0378">Hydrolase</keyword>
<keyword evidence="1" id="KW-0732">Signal</keyword>
<name>A0ABT0C4Y7_9BACT</name>
<evidence type="ECO:0000313" key="3">
    <source>
        <dbReference type="Proteomes" id="UP001165444"/>
    </source>
</evidence>
<dbReference type="Proteomes" id="UP001165444">
    <property type="component" value="Unassembled WGS sequence"/>
</dbReference>
<protein>
    <submittedName>
        <fullName evidence="2">Alpha/beta hydrolase family protein</fullName>
    </submittedName>
</protein>